<dbReference type="GO" id="GO:0003964">
    <property type="term" value="F:RNA-directed DNA polymerase activity"/>
    <property type="evidence" value="ECO:0007669"/>
    <property type="project" value="UniProtKB-KW"/>
</dbReference>
<dbReference type="InterPro" id="IPR044730">
    <property type="entry name" value="RNase_H-like_dom_plant"/>
</dbReference>
<reference evidence="2 3" key="1">
    <citation type="submission" date="2020-12" db="EMBL/GenBank/DDBJ databases">
        <title>Concerted genomic and epigenomic changes stabilize Arabidopsis allopolyploids.</title>
        <authorList>
            <person name="Chen Z."/>
        </authorList>
    </citation>
    <scope>NUCLEOTIDE SEQUENCE [LARGE SCALE GENOMIC DNA]</scope>
    <source>
        <strain evidence="2">As9502</strain>
        <tissue evidence="2">Leaf</tissue>
    </source>
</reference>
<evidence type="ECO:0000259" key="1">
    <source>
        <dbReference type="PROSITE" id="PS50878"/>
    </source>
</evidence>
<dbReference type="GO" id="GO:0003676">
    <property type="term" value="F:nucleic acid binding"/>
    <property type="evidence" value="ECO:0007669"/>
    <property type="project" value="InterPro"/>
</dbReference>
<dbReference type="Proteomes" id="UP000694251">
    <property type="component" value="Chromosome 7"/>
</dbReference>
<dbReference type="Pfam" id="PF00078">
    <property type="entry name" value="RVT_1"/>
    <property type="match status" value="1"/>
</dbReference>
<gene>
    <name evidence="2" type="ORF">ISN44_As07g016060</name>
</gene>
<protein>
    <submittedName>
        <fullName evidence="2">Reverse transcriptase domain</fullName>
    </submittedName>
</protein>
<dbReference type="PANTHER" id="PTHR33116">
    <property type="entry name" value="REVERSE TRANSCRIPTASE ZINC-BINDING DOMAIN-CONTAINING PROTEIN-RELATED-RELATED"/>
    <property type="match status" value="1"/>
</dbReference>
<dbReference type="InterPro" id="IPR026960">
    <property type="entry name" value="RVT-Znf"/>
</dbReference>
<dbReference type="InterPro" id="IPR000477">
    <property type="entry name" value="RT_dom"/>
</dbReference>
<sequence length="1038" mass="116695">MRCGDRNTLFFQAAVKDSRARNRIEKLIDINGFEQFSEGAKGEVASAYFQNLFKSSNPASFNSWFQDFQPRVSEEMNSRLIAVVSPEEIKEAVFSIKPSSAPGADGMSALFFQHYWSIVGKQVVAEVQNFFVNGVLPAEWNFTHLCLIPKIHHPSLMSDLRPISLCSVLYKVVSKVLVGRLKPLLPHIVSEAQTAFVSERLITDNIMIAHELVHSLNTKEPFASGFMAVKSDMSKAYDRVEWSYLRALLLAMGFHQNWVAWIMKCVSTVTFSVLINDRASGLIVPERGLRQGDPLSSFLFVLCTEGLSHLLNRAQDEGKISGFQFSAEGPITHHLLFADDSLFLCKANLEQASVLQNILKAYGDATGQVVNANKSSITFGKKVQVTTKADIQGVLGISTEGGAGVYLGLPECFSGSKIDMLSYIKDRIKNKLSGWFSRTLSQGGKEVMLKTVAMAMPVFAMSCFKFPKSTCANISSAMADFWWSSFEHSSKIHWISWERLCLPKHQGGMGFRDIALFNQALLAKQAWRIIQHPTSLFSRFIKSRYFAGCNFLQAAMGNRPSFGWRSILHGRDLLNRGLVKRVGNGESIRVWSEYWLDDGGMRAPWIKNNLIDINLKVSALIDFERKDWNIDILEDLFFPEDIIKIKANKPVVDVDDFMVWKHNKSGDYSAKSGYWLASQIAKEPLIRAATEQPSINFLKEQVWKLQTEPKIKVFLWKLLSGALPVGDLLSRRGMRLDGRCQVCGLDGESICHVLFSCSLPRQVWALSSFPAPSGGFEISSVFALIHHFLINRDNLCWPKEIRKSFPWILWRIWKNRCCFLFQGKTFSPLDTVEKIKEDVNGWFAAQVVDQELSQVSDPILSPSVSEVSETCVVPWSPPPEGWLKCNVGSSWSRRNLLAGGAWVVRDVTGEVLLHSRRAFSNIPTAQETSLISLVWAVESMRSHKLNKVVFAVEDGVLVGAVNRPKAWPSFRFHSLEVLSVLKLLCDWRVVYELGTANRGASLIARSVTEDCRLHSYVARGFPFWLNGLFSSERVISSM</sequence>
<comment type="caution">
    <text evidence="2">The sequence shown here is derived from an EMBL/GenBank/DDBJ whole genome shotgun (WGS) entry which is preliminary data.</text>
</comment>
<dbReference type="GO" id="GO:0004523">
    <property type="term" value="F:RNA-DNA hybrid ribonuclease activity"/>
    <property type="evidence" value="ECO:0007669"/>
    <property type="project" value="InterPro"/>
</dbReference>
<keyword evidence="3" id="KW-1185">Reference proteome</keyword>
<dbReference type="Pfam" id="PF13966">
    <property type="entry name" value="zf-RVT"/>
    <property type="match status" value="1"/>
</dbReference>
<proteinExistence type="predicted"/>
<dbReference type="AlphaFoldDB" id="A0A8T2BS84"/>
<dbReference type="CDD" id="cd01650">
    <property type="entry name" value="RT_nLTR_like"/>
    <property type="match status" value="1"/>
</dbReference>
<feature type="domain" description="Reverse transcriptase" evidence="1">
    <location>
        <begin position="129"/>
        <end position="399"/>
    </location>
</feature>
<accession>A0A8T2BS84</accession>
<dbReference type="EMBL" id="JAEFBJ010000007">
    <property type="protein sequence ID" value="KAG7589319.1"/>
    <property type="molecule type" value="Genomic_DNA"/>
</dbReference>
<dbReference type="PANTHER" id="PTHR33116:SF86">
    <property type="entry name" value="REVERSE TRANSCRIPTASE DOMAIN-CONTAINING PROTEIN"/>
    <property type="match status" value="1"/>
</dbReference>
<evidence type="ECO:0000313" key="2">
    <source>
        <dbReference type="EMBL" id="KAG7589319.1"/>
    </source>
</evidence>
<organism evidence="2 3">
    <name type="scientific">Arabidopsis suecica</name>
    <name type="common">Swedish thale-cress</name>
    <name type="synonym">Cardaminopsis suecica</name>
    <dbReference type="NCBI Taxonomy" id="45249"/>
    <lineage>
        <taxon>Eukaryota</taxon>
        <taxon>Viridiplantae</taxon>
        <taxon>Streptophyta</taxon>
        <taxon>Embryophyta</taxon>
        <taxon>Tracheophyta</taxon>
        <taxon>Spermatophyta</taxon>
        <taxon>Magnoliopsida</taxon>
        <taxon>eudicotyledons</taxon>
        <taxon>Gunneridae</taxon>
        <taxon>Pentapetalae</taxon>
        <taxon>rosids</taxon>
        <taxon>malvids</taxon>
        <taxon>Brassicales</taxon>
        <taxon>Brassicaceae</taxon>
        <taxon>Camelineae</taxon>
        <taxon>Arabidopsis</taxon>
    </lineage>
</organism>
<name>A0A8T2BS84_ARASU</name>
<dbReference type="PROSITE" id="PS50878">
    <property type="entry name" value="RT_POL"/>
    <property type="match status" value="1"/>
</dbReference>
<dbReference type="CDD" id="cd06222">
    <property type="entry name" value="RNase_H_like"/>
    <property type="match status" value="1"/>
</dbReference>
<keyword evidence="2" id="KW-0548">Nucleotidyltransferase</keyword>
<keyword evidence="2" id="KW-0808">Transferase</keyword>
<evidence type="ECO:0000313" key="3">
    <source>
        <dbReference type="Proteomes" id="UP000694251"/>
    </source>
</evidence>
<dbReference type="Pfam" id="PF13456">
    <property type="entry name" value="RVT_3"/>
    <property type="match status" value="1"/>
</dbReference>
<keyword evidence="2" id="KW-0695">RNA-directed DNA polymerase</keyword>
<dbReference type="OrthoDB" id="1110845at2759"/>
<dbReference type="InterPro" id="IPR002156">
    <property type="entry name" value="RNaseH_domain"/>
</dbReference>